<dbReference type="RefSeq" id="XP_024668115.1">
    <property type="nucleotide sequence ID" value="XM_024814256.1"/>
</dbReference>
<dbReference type="EMBL" id="KZ559186">
    <property type="protein sequence ID" value="PLB34103.1"/>
    <property type="molecule type" value="Genomic_DNA"/>
</dbReference>
<protein>
    <submittedName>
        <fullName evidence="1">Uncharacterized protein</fullName>
    </submittedName>
</protein>
<evidence type="ECO:0000313" key="2">
    <source>
        <dbReference type="Proteomes" id="UP000234585"/>
    </source>
</evidence>
<keyword evidence="2" id="KW-1185">Reference proteome</keyword>
<evidence type="ECO:0000313" key="1">
    <source>
        <dbReference type="EMBL" id="PLB34103.1"/>
    </source>
</evidence>
<proteinExistence type="predicted"/>
<gene>
    <name evidence="1" type="ORF">BDW47DRAFT_112857</name>
</gene>
<dbReference type="GeneID" id="36521416"/>
<sequence>MYVAVWGIITSFPPWKVTQYILIGTRSCSRISSNSAGRSRGLRYPPPCIGMVRSENSAMSLTPAHFLLGHSSSILNLPTEPAPAGPASVYCKRLIQDQQIVVIKSFIPSQLELETELIVGRSTHWLLASGQFRVKSEIPCETIGFLAALAGFSVKNCQPRRVTRLLGNGNQSRPPPLHRQDACIGAWAFSFFPFA</sequence>
<reference evidence="1 2" key="1">
    <citation type="submission" date="2017-12" db="EMBL/GenBank/DDBJ databases">
        <authorList>
            <consortium name="DOE Joint Genome Institute"/>
            <person name="Haridas S."/>
            <person name="Kjaerbolling I."/>
            <person name="Vesth T.C."/>
            <person name="Frisvad J.C."/>
            <person name="Nybo J.L."/>
            <person name="Theobald S."/>
            <person name="Kuo A."/>
            <person name="Bowyer P."/>
            <person name="Matsuda Y."/>
            <person name="Mondo S."/>
            <person name="Lyhne E.K."/>
            <person name="Kogle M.E."/>
            <person name="Clum A."/>
            <person name="Lipzen A."/>
            <person name="Salamov A."/>
            <person name="Ngan C.Y."/>
            <person name="Daum C."/>
            <person name="Chiniquy J."/>
            <person name="Barry K."/>
            <person name="LaButti K."/>
            <person name="Simmons B.A."/>
            <person name="Magnuson J.K."/>
            <person name="Mortensen U.H."/>
            <person name="Larsen T.O."/>
            <person name="Grigoriev I.V."/>
            <person name="Baker S.E."/>
            <person name="Andersen M.R."/>
            <person name="Nordberg H.P."/>
            <person name="Cantor M.N."/>
            <person name="Hua S.X."/>
        </authorList>
    </citation>
    <scope>NUCLEOTIDE SEQUENCE [LARGE SCALE GENOMIC DNA]</scope>
    <source>
        <strain evidence="1 2">CBS 102.13</strain>
    </source>
</reference>
<accession>A0A2I2F0F7</accession>
<organism evidence="1 2">
    <name type="scientific">Aspergillus candidus</name>
    <dbReference type="NCBI Taxonomy" id="41067"/>
    <lineage>
        <taxon>Eukaryota</taxon>
        <taxon>Fungi</taxon>
        <taxon>Dikarya</taxon>
        <taxon>Ascomycota</taxon>
        <taxon>Pezizomycotina</taxon>
        <taxon>Eurotiomycetes</taxon>
        <taxon>Eurotiomycetidae</taxon>
        <taxon>Eurotiales</taxon>
        <taxon>Aspergillaceae</taxon>
        <taxon>Aspergillus</taxon>
        <taxon>Aspergillus subgen. Circumdati</taxon>
    </lineage>
</organism>
<dbReference type="AlphaFoldDB" id="A0A2I2F0F7"/>
<name>A0A2I2F0F7_ASPCN</name>
<dbReference type="Proteomes" id="UP000234585">
    <property type="component" value="Unassembled WGS sequence"/>
</dbReference>